<dbReference type="Gene3D" id="3.40.50.620">
    <property type="entry name" value="HUPs"/>
    <property type="match status" value="1"/>
</dbReference>
<dbReference type="PRINTS" id="PR01438">
    <property type="entry name" value="UNVRSLSTRESS"/>
</dbReference>
<name>A0ABQ3DMD0_9GAMM</name>
<proteinExistence type="inferred from homology"/>
<dbReference type="Pfam" id="PF00582">
    <property type="entry name" value="Usp"/>
    <property type="match status" value="1"/>
</dbReference>
<keyword evidence="3" id="KW-0067">ATP-binding</keyword>
<dbReference type="InterPro" id="IPR006015">
    <property type="entry name" value="Universal_stress_UspA"/>
</dbReference>
<keyword evidence="2" id="KW-0547">Nucleotide-binding</keyword>
<keyword evidence="6" id="KW-1185">Reference proteome</keyword>
<dbReference type="PANTHER" id="PTHR46268">
    <property type="entry name" value="STRESS RESPONSE PROTEIN NHAX"/>
    <property type="match status" value="1"/>
</dbReference>
<evidence type="ECO:0000256" key="1">
    <source>
        <dbReference type="ARBA" id="ARBA00008791"/>
    </source>
</evidence>
<evidence type="ECO:0000256" key="3">
    <source>
        <dbReference type="ARBA" id="ARBA00022840"/>
    </source>
</evidence>
<evidence type="ECO:0000313" key="6">
    <source>
        <dbReference type="Proteomes" id="UP000646745"/>
    </source>
</evidence>
<protein>
    <recommendedName>
        <fullName evidence="4">UspA domain-containing protein</fullName>
    </recommendedName>
</protein>
<reference evidence="6" key="1">
    <citation type="journal article" date="2019" name="Int. J. Syst. Evol. Microbiol.">
        <title>The Global Catalogue of Microorganisms (GCM) 10K type strain sequencing project: providing services to taxonomists for standard genome sequencing and annotation.</title>
        <authorList>
            <consortium name="The Broad Institute Genomics Platform"/>
            <consortium name="The Broad Institute Genome Sequencing Center for Infectious Disease"/>
            <person name="Wu L."/>
            <person name="Ma J."/>
        </authorList>
    </citation>
    <scope>NUCLEOTIDE SEQUENCE [LARGE SCALE GENOMIC DNA]</scope>
    <source>
        <strain evidence="6">KCTC 32998</strain>
    </source>
</reference>
<dbReference type="InterPro" id="IPR006016">
    <property type="entry name" value="UspA"/>
</dbReference>
<comment type="caution">
    <text evidence="5">The sequence shown here is derived from an EMBL/GenBank/DDBJ whole genome shotgun (WGS) entry which is preliminary data.</text>
</comment>
<evidence type="ECO:0000256" key="2">
    <source>
        <dbReference type="ARBA" id="ARBA00022741"/>
    </source>
</evidence>
<dbReference type="CDD" id="cd00293">
    <property type="entry name" value="USP-like"/>
    <property type="match status" value="1"/>
</dbReference>
<organism evidence="5 6">
    <name type="scientific">Salinicola rhizosphaerae</name>
    <dbReference type="NCBI Taxonomy" id="1443141"/>
    <lineage>
        <taxon>Bacteria</taxon>
        <taxon>Pseudomonadati</taxon>
        <taxon>Pseudomonadota</taxon>
        <taxon>Gammaproteobacteria</taxon>
        <taxon>Oceanospirillales</taxon>
        <taxon>Halomonadaceae</taxon>
        <taxon>Salinicola</taxon>
    </lineage>
</organism>
<dbReference type="InterPro" id="IPR014729">
    <property type="entry name" value="Rossmann-like_a/b/a_fold"/>
</dbReference>
<dbReference type="RefSeq" id="WP_189442679.1">
    <property type="nucleotide sequence ID" value="NZ_BMZI01000001.1"/>
</dbReference>
<gene>
    <name evidence="5" type="ORF">GCM10009038_01420</name>
</gene>
<evidence type="ECO:0000259" key="4">
    <source>
        <dbReference type="Pfam" id="PF00582"/>
    </source>
</evidence>
<dbReference type="PANTHER" id="PTHR46268:SF27">
    <property type="entry name" value="UNIVERSAL STRESS PROTEIN RV2623"/>
    <property type="match status" value="1"/>
</dbReference>
<dbReference type="SUPFAM" id="SSF52402">
    <property type="entry name" value="Adenine nucleotide alpha hydrolases-like"/>
    <property type="match status" value="1"/>
</dbReference>
<sequence length="143" mass="15745">MTQTYLVGVDGSEGSARAARFAAERAKTMPAKLVVLYVIDWSPYKIYTAQEADSRSADRKREMAEVDTRIMQPLLAGLMQEGADVSGEIRYGHPSRLLIDYAKEISADEIYVGRQGRSPLNLIFGSTTSHLVQVSPIPVMVVP</sequence>
<evidence type="ECO:0000313" key="5">
    <source>
        <dbReference type="EMBL" id="GHB07886.1"/>
    </source>
</evidence>
<dbReference type="EMBL" id="BMZI01000001">
    <property type="protein sequence ID" value="GHB07886.1"/>
    <property type="molecule type" value="Genomic_DNA"/>
</dbReference>
<comment type="similarity">
    <text evidence="1">Belongs to the universal stress protein A family.</text>
</comment>
<feature type="domain" description="UspA" evidence="4">
    <location>
        <begin position="1"/>
        <end position="143"/>
    </location>
</feature>
<dbReference type="Proteomes" id="UP000646745">
    <property type="component" value="Unassembled WGS sequence"/>
</dbReference>
<accession>A0ABQ3DMD0</accession>